<dbReference type="SMART" id="SM00513">
    <property type="entry name" value="SAP"/>
    <property type="match status" value="1"/>
</dbReference>
<dbReference type="PANTHER" id="PTHR46589">
    <property type="entry name" value="APOPTOTIC CHROMATIN CONDENSATION INDUCER IN THE NUCLEUS"/>
    <property type="match status" value="1"/>
</dbReference>
<feature type="compositionally biased region" description="Basic and acidic residues" evidence="2">
    <location>
        <begin position="482"/>
        <end position="513"/>
    </location>
</feature>
<dbReference type="PANTHER" id="PTHR46589:SF1">
    <property type="entry name" value="APOPTOTIC CHROMATIN CONDENSATION INDUCER IN THE NUCLEUS"/>
    <property type="match status" value="1"/>
</dbReference>
<dbReference type="GO" id="GO:0008380">
    <property type="term" value="P:RNA splicing"/>
    <property type="evidence" value="ECO:0007669"/>
    <property type="project" value="TreeGrafter"/>
</dbReference>
<comment type="caution">
    <text evidence="5">The sequence shown here is derived from an EMBL/GenBank/DDBJ whole genome shotgun (WGS) entry which is preliminary data.</text>
</comment>
<evidence type="ECO:0000313" key="5">
    <source>
        <dbReference type="EMBL" id="KAI7814658.1"/>
    </source>
</evidence>
<feature type="compositionally biased region" description="Acidic residues" evidence="2">
    <location>
        <begin position="263"/>
        <end position="279"/>
    </location>
</feature>
<keyword evidence="6" id="KW-1185">Reference proteome</keyword>
<feature type="region of interest" description="Disordered" evidence="2">
    <location>
        <begin position="1015"/>
        <end position="1272"/>
    </location>
</feature>
<dbReference type="InterPro" id="IPR036361">
    <property type="entry name" value="SAP_dom_sf"/>
</dbReference>
<feature type="region of interest" description="Disordered" evidence="2">
    <location>
        <begin position="97"/>
        <end position="126"/>
    </location>
</feature>
<feature type="compositionally biased region" description="Gly residues" evidence="2">
    <location>
        <begin position="145"/>
        <end position="155"/>
    </location>
</feature>
<feature type="compositionally biased region" description="Basic and acidic residues" evidence="2">
    <location>
        <begin position="1218"/>
        <end position="1251"/>
    </location>
</feature>
<feature type="compositionally biased region" description="Polar residues" evidence="2">
    <location>
        <begin position="898"/>
        <end position="907"/>
    </location>
</feature>
<gene>
    <name evidence="5" type="ORF">IRJ41_023085</name>
</gene>
<feature type="compositionally biased region" description="Basic and acidic residues" evidence="2">
    <location>
        <begin position="1163"/>
        <end position="1202"/>
    </location>
</feature>
<feature type="compositionally biased region" description="Basic and acidic residues" evidence="2">
    <location>
        <begin position="1045"/>
        <end position="1058"/>
    </location>
</feature>
<dbReference type="Gene3D" id="3.30.70.330">
    <property type="match status" value="1"/>
</dbReference>
<feature type="region of interest" description="Disordered" evidence="2">
    <location>
        <begin position="826"/>
        <end position="926"/>
    </location>
</feature>
<feature type="compositionally biased region" description="Basic and acidic residues" evidence="2">
    <location>
        <begin position="616"/>
        <end position="625"/>
    </location>
</feature>
<feature type="compositionally biased region" description="Pro residues" evidence="2">
    <location>
        <begin position="314"/>
        <end position="342"/>
    </location>
</feature>
<feature type="compositionally biased region" description="Basic and acidic residues" evidence="2">
    <location>
        <begin position="174"/>
        <end position="183"/>
    </location>
</feature>
<protein>
    <submittedName>
        <fullName evidence="5">Apoptotic chromatin condensation inducer in the nucleus</fullName>
    </submittedName>
</protein>
<feature type="compositionally biased region" description="Basic and acidic residues" evidence="2">
    <location>
        <begin position="858"/>
        <end position="874"/>
    </location>
</feature>
<dbReference type="InterPro" id="IPR035979">
    <property type="entry name" value="RBD_domain_sf"/>
</dbReference>
<evidence type="ECO:0000259" key="4">
    <source>
        <dbReference type="PROSITE" id="PS50800"/>
    </source>
</evidence>
<feature type="compositionally biased region" description="Low complexity" evidence="2">
    <location>
        <begin position="626"/>
        <end position="650"/>
    </location>
</feature>
<sequence length="1272" mass="140975">MAELDDVTLDGKQLQSLRVADLKTALEQRGLAKSGQKNALIKRLKGALMLENLQRTSTHHAGLQPNSQIGEEMSQNSFIKQYLAKQQELLRQRLEREAREATEADEIQRPAGPEEDDHMLTSESTSCLSDKHRIVHSHLSVSQAEGGGGDRGGGLPQDPGLTGSHRLDISPSHLPHEPPDTKAGRIRHPSNFPSHEEVATPSPPRAVASLSVRVVGQPERQGLPLMMPRSQEREGTAPVETGPAQSVLQLSRSARAAAFVQADGDDEEEDNDSDDDDYEWGPSSNAKKSVRAPPVQPPPATGPQRSRRKLQPPQHIPPQPQPVPQPPLQLRQPTPPPSPPPELSFLLPDTPKQSPHDQDEAVGPGDGAAPGPGSMPSPPPFKRQDSSSSSRSSSPEPLSTRRPGPLSLLVRKMESEGVFGGGQKVGIEGEMEVEEQEGGKPAEAPEVLMGTNVQTEPQISAQQLNRPHVSVSVPTMSSVQQDAHRKLENKISESQDEKNEQKRGEEKENEKVNETAAPFHMKSSKMFPLKRPRIFSAVPPPESLKSPSKPEQVSVLTTAPTCSEDVMMETETHTVTSQSKHSEENKEVKILEKQSPRAKEESIMVPSSHSSSDEGELGKTTDAHKPSSSTSSHSSSDSDSESSSSCSSSSSREKSRPHSQKKDKKTEKQKADIKEKTQSPREIKQETLSEPAGQVTMELEGRSDSESAMQQPDHQEADASDPRPEKSSPAKLIAARKISLSGKTENASESVGGANRKRRWGSSTAVTAKRPSISITTESLKTLIPDIKPVLEAVVELHPDEGQLSSEDSAGLHDVDKLEDDQGLKIRRTVTQIVPSDGRENGEKKIEEKEEEEEEEEKWTGGEKEKTRKQERSSDAAMETEVGDAIKVTPNDSLVRRSISQQKSGVSITIDDPIRPSRELSPPHGQTSNIIHVCNLVRPFTLGQLKELFNRSGTLVEEGFWIDKIKSHCYVTYSTTEEAVATREALHGVKWPTSNPKVLRVDFCEQDELDFHKGLLSSNRAGDGNDPQASGTPNRPAAPKPHMPTHREKKERERDRDGVSAMRDQLAERERAMERRERTRSEREWDRGKVKDFGSEDKAGTTRSRSQDRRRREREKSKEKRTEKKDKPEEPPAKLLDDLFRKTKVAPCIYWLPLTEEQVTQRALERAERKKEREKRRKELQDEEDKKREERRERAKVRERDGGATGGGGAGGGVGRSAEGERDRGKERERERGREGEKRRDAYRGNRDGDSKTAGGSRRSLSRSNTSRDRRR</sequence>
<feature type="compositionally biased region" description="Basic and acidic residues" evidence="2">
    <location>
        <begin position="1114"/>
        <end position="1141"/>
    </location>
</feature>
<evidence type="ECO:0000259" key="3">
    <source>
        <dbReference type="PROSITE" id="PS50102"/>
    </source>
</evidence>
<dbReference type="PROSITE" id="PS50800">
    <property type="entry name" value="SAP"/>
    <property type="match status" value="1"/>
</dbReference>
<feature type="compositionally biased region" description="Basic and acidic residues" evidence="2">
    <location>
        <begin position="97"/>
        <end position="108"/>
    </location>
</feature>
<dbReference type="Gene3D" id="1.10.720.30">
    <property type="entry name" value="SAP domain"/>
    <property type="match status" value="1"/>
</dbReference>
<dbReference type="AlphaFoldDB" id="A0A9W7X615"/>
<evidence type="ECO:0000256" key="1">
    <source>
        <dbReference type="PROSITE-ProRule" id="PRU00176"/>
    </source>
</evidence>
<organism evidence="5 6">
    <name type="scientific">Triplophysa rosa</name>
    <name type="common">Cave loach</name>
    <dbReference type="NCBI Taxonomy" id="992332"/>
    <lineage>
        <taxon>Eukaryota</taxon>
        <taxon>Metazoa</taxon>
        <taxon>Chordata</taxon>
        <taxon>Craniata</taxon>
        <taxon>Vertebrata</taxon>
        <taxon>Euteleostomi</taxon>
        <taxon>Actinopterygii</taxon>
        <taxon>Neopterygii</taxon>
        <taxon>Teleostei</taxon>
        <taxon>Ostariophysi</taxon>
        <taxon>Cypriniformes</taxon>
        <taxon>Nemacheilidae</taxon>
        <taxon>Triplophysa</taxon>
    </lineage>
</organism>
<dbReference type="CDD" id="cd12432">
    <property type="entry name" value="RRM_ACINU"/>
    <property type="match status" value="1"/>
</dbReference>
<feature type="compositionally biased region" description="Polar residues" evidence="2">
    <location>
        <begin position="472"/>
        <end position="481"/>
    </location>
</feature>
<dbReference type="Pfam" id="PF16294">
    <property type="entry name" value="RSB_motif"/>
    <property type="match status" value="1"/>
</dbReference>
<dbReference type="OrthoDB" id="5348404at2759"/>
<feature type="compositionally biased region" description="Basic and acidic residues" evidence="2">
    <location>
        <begin position="837"/>
        <end position="848"/>
    </location>
</feature>
<dbReference type="InterPro" id="IPR034257">
    <property type="entry name" value="Acinus_RRM"/>
</dbReference>
<dbReference type="Pfam" id="PF02037">
    <property type="entry name" value="SAP"/>
    <property type="match status" value="1"/>
</dbReference>
<reference evidence="5" key="1">
    <citation type="submission" date="2021-02" db="EMBL/GenBank/DDBJ databases">
        <title>Comparative genomics reveals that relaxation of natural selection precedes convergent phenotypic evolution of cavefish.</title>
        <authorList>
            <person name="Peng Z."/>
        </authorList>
    </citation>
    <scope>NUCLEOTIDE SEQUENCE</scope>
    <source>
        <tissue evidence="5">Muscle</tissue>
    </source>
</reference>
<feature type="domain" description="RRM" evidence="3">
    <location>
        <begin position="929"/>
        <end position="1006"/>
    </location>
</feature>
<feature type="region of interest" description="Disordered" evidence="2">
    <location>
        <begin position="458"/>
        <end position="769"/>
    </location>
</feature>
<name>A0A9W7X615_TRIRA</name>
<dbReference type="InterPro" id="IPR000504">
    <property type="entry name" value="RRM_dom"/>
</dbReference>
<dbReference type="InterPro" id="IPR003034">
    <property type="entry name" value="SAP_dom"/>
</dbReference>
<dbReference type="EMBL" id="JAFHDT010000001">
    <property type="protein sequence ID" value="KAI7814658.1"/>
    <property type="molecule type" value="Genomic_DNA"/>
</dbReference>
<feature type="domain" description="SAP" evidence="4">
    <location>
        <begin position="14"/>
        <end position="48"/>
    </location>
</feature>
<keyword evidence="1" id="KW-0694">RNA-binding</keyword>
<evidence type="ECO:0000256" key="2">
    <source>
        <dbReference type="SAM" id="MobiDB-lite"/>
    </source>
</evidence>
<evidence type="ECO:0000313" key="6">
    <source>
        <dbReference type="Proteomes" id="UP001059041"/>
    </source>
</evidence>
<feature type="compositionally biased region" description="Basic and acidic residues" evidence="2">
    <location>
        <begin position="713"/>
        <end position="728"/>
    </location>
</feature>
<feature type="compositionally biased region" description="Basic and acidic residues" evidence="2">
    <location>
        <begin position="1065"/>
        <end position="1100"/>
    </location>
</feature>
<dbReference type="InterPro" id="IPR012677">
    <property type="entry name" value="Nucleotide-bd_a/b_plait_sf"/>
</dbReference>
<feature type="compositionally biased region" description="Low complexity" evidence="2">
    <location>
        <begin position="386"/>
        <end position="403"/>
    </location>
</feature>
<dbReference type="GO" id="GO:0071011">
    <property type="term" value="C:precatalytic spliceosome"/>
    <property type="evidence" value="ECO:0007669"/>
    <property type="project" value="TreeGrafter"/>
</dbReference>
<feature type="compositionally biased region" description="Basic and acidic residues" evidence="2">
    <location>
        <begin position="580"/>
        <end position="602"/>
    </location>
</feature>
<feature type="region of interest" description="Disordered" evidence="2">
    <location>
        <begin position="140"/>
        <end position="426"/>
    </location>
</feature>
<dbReference type="Proteomes" id="UP001059041">
    <property type="component" value="Linkage Group LG1"/>
</dbReference>
<feature type="compositionally biased region" description="Polar residues" evidence="2">
    <location>
        <begin position="243"/>
        <end position="252"/>
    </location>
</feature>
<dbReference type="InterPro" id="IPR032552">
    <property type="entry name" value="RSB_motif"/>
</dbReference>
<proteinExistence type="predicted"/>
<dbReference type="GO" id="GO:0003723">
    <property type="term" value="F:RNA binding"/>
    <property type="evidence" value="ECO:0007669"/>
    <property type="project" value="UniProtKB-UniRule"/>
</dbReference>
<dbReference type="InterPro" id="IPR052793">
    <property type="entry name" value="EJC-associated_protein"/>
</dbReference>
<dbReference type="GO" id="GO:0061574">
    <property type="term" value="C:ASAP complex"/>
    <property type="evidence" value="ECO:0007669"/>
    <property type="project" value="TreeGrafter"/>
</dbReference>
<feature type="compositionally biased region" description="Basic and acidic residues" evidence="2">
    <location>
        <begin position="664"/>
        <end position="687"/>
    </location>
</feature>
<dbReference type="PROSITE" id="PS50102">
    <property type="entry name" value="RRM"/>
    <property type="match status" value="1"/>
</dbReference>
<accession>A0A9W7X615</accession>
<dbReference type="SUPFAM" id="SSF68906">
    <property type="entry name" value="SAP domain"/>
    <property type="match status" value="1"/>
</dbReference>
<feature type="compositionally biased region" description="Gly residues" evidence="2">
    <location>
        <begin position="1203"/>
        <end position="1215"/>
    </location>
</feature>
<dbReference type="SUPFAM" id="SSF54928">
    <property type="entry name" value="RNA-binding domain, RBD"/>
    <property type="match status" value="1"/>
</dbReference>